<keyword evidence="1" id="KW-0328">Glycosyltransferase</keyword>
<dbReference type="RefSeq" id="WP_320001445.1">
    <property type="nucleotide sequence ID" value="NZ_CP138348.1"/>
</dbReference>
<dbReference type="PANTHER" id="PTHR12526:SF629">
    <property type="entry name" value="TEICHURONIC ACID BIOSYNTHESIS GLYCOSYLTRANSFERASE TUAH-RELATED"/>
    <property type="match status" value="1"/>
</dbReference>
<organism evidence="5">
    <name type="scientific">Cyanobacterium aponinum AL20115</name>
    <dbReference type="NCBI Taxonomy" id="3090662"/>
    <lineage>
        <taxon>Bacteria</taxon>
        <taxon>Bacillati</taxon>
        <taxon>Cyanobacteriota</taxon>
        <taxon>Cyanophyceae</taxon>
        <taxon>Oscillatoriophycideae</taxon>
        <taxon>Chroococcales</taxon>
        <taxon>Geminocystaceae</taxon>
        <taxon>Cyanobacterium</taxon>
    </lineage>
</organism>
<protein>
    <submittedName>
        <fullName evidence="5">Glycosyltransferase family 4 protein</fullName>
    </submittedName>
</protein>
<dbReference type="GO" id="GO:0016757">
    <property type="term" value="F:glycosyltransferase activity"/>
    <property type="evidence" value="ECO:0007669"/>
    <property type="project" value="UniProtKB-KW"/>
</dbReference>
<evidence type="ECO:0000259" key="4">
    <source>
        <dbReference type="Pfam" id="PF13439"/>
    </source>
</evidence>
<dbReference type="EMBL" id="CP138348">
    <property type="protein sequence ID" value="WPF88369.1"/>
    <property type="molecule type" value="Genomic_DNA"/>
</dbReference>
<gene>
    <name evidence="5" type="ORF">SAY89_16465</name>
</gene>
<dbReference type="CDD" id="cd03794">
    <property type="entry name" value="GT4_WbuB-like"/>
    <property type="match status" value="1"/>
</dbReference>
<dbReference type="Pfam" id="PF00534">
    <property type="entry name" value="Glycos_transf_1"/>
    <property type="match status" value="1"/>
</dbReference>
<evidence type="ECO:0000256" key="1">
    <source>
        <dbReference type="ARBA" id="ARBA00022676"/>
    </source>
</evidence>
<dbReference type="Gene3D" id="3.40.50.2000">
    <property type="entry name" value="Glycogen Phosphorylase B"/>
    <property type="match status" value="2"/>
</dbReference>
<feature type="domain" description="Glycosyltransferase subfamily 4-like N-terminal" evidence="4">
    <location>
        <begin position="21"/>
        <end position="174"/>
    </location>
</feature>
<proteinExistence type="predicted"/>
<sequence>MKIAYISWSGIPSRSANSIQVMKMCEAFTKNGHEVLLFVKKQSSLNSEPEDIYGLYGIEKKFDISYLPPLSFAGAGYLYSILALPALWKFKPDVIYCRLISGCLLGLFFNIPSIFESHSDIGQSGKVAAKLLSWLVNQKKPTRIVTISNALKESFVNNYQIPDKLVCVAHDGADDLEENQKSLSSFCFDSDVFRVGYIGQLYKGKGMEIISQLAPLCPWAQFHIIGGTEEDLKIWKEKTNELSNLIFYGFLPYSQTHQYRSSFDVLIAPYLKKVGIAGHQNGDVGKWMSPLKIFEYMSVSKPIITSDLPVLKEVLEDNKTALLCNPDDINNWVKALLRLRDDSSLREHLGSNARKEFLSKYTWKARANFVLSCLEVT</sequence>
<dbReference type="PANTHER" id="PTHR12526">
    <property type="entry name" value="GLYCOSYLTRANSFERASE"/>
    <property type="match status" value="1"/>
</dbReference>
<accession>A0AAF0ZFK3</accession>
<keyword evidence="2" id="KW-0808">Transferase</keyword>
<evidence type="ECO:0000256" key="2">
    <source>
        <dbReference type="ARBA" id="ARBA00022679"/>
    </source>
</evidence>
<dbReference type="InterPro" id="IPR028098">
    <property type="entry name" value="Glyco_trans_4-like_N"/>
</dbReference>
<reference evidence="5" key="1">
    <citation type="submission" date="2023-11" db="EMBL/GenBank/DDBJ databases">
        <title>Genome sequence of Cyanobacterium aponinum BCRC AL20115.</title>
        <authorList>
            <person name="Chang H.-Y."/>
            <person name="Lin K.-M."/>
            <person name="Hsueh H.-T."/>
            <person name="Chu H.-A."/>
            <person name="Kuo C.-H."/>
        </authorList>
    </citation>
    <scope>NUCLEOTIDE SEQUENCE</scope>
    <source>
        <strain evidence="5">AL20115</strain>
    </source>
</reference>
<evidence type="ECO:0000313" key="5">
    <source>
        <dbReference type="EMBL" id="WPF88369.1"/>
    </source>
</evidence>
<name>A0AAF0ZFK3_9CHRO</name>
<dbReference type="SUPFAM" id="SSF53756">
    <property type="entry name" value="UDP-Glycosyltransferase/glycogen phosphorylase"/>
    <property type="match status" value="1"/>
</dbReference>
<evidence type="ECO:0000259" key="3">
    <source>
        <dbReference type="Pfam" id="PF00534"/>
    </source>
</evidence>
<dbReference type="AlphaFoldDB" id="A0AAF0ZFK3"/>
<dbReference type="Pfam" id="PF13439">
    <property type="entry name" value="Glyco_transf_4"/>
    <property type="match status" value="1"/>
</dbReference>
<feature type="domain" description="Glycosyl transferase family 1" evidence="3">
    <location>
        <begin position="191"/>
        <end position="355"/>
    </location>
</feature>
<dbReference type="InterPro" id="IPR001296">
    <property type="entry name" value="Glyco_trans_1"/>
</dbReference>